<dbReference type="PANTHER" id="PTHR40866">
    <property type="entry name" value="BED-TYPE DOMAIN-CONTAINING PROTEIN"/>
    <property type="match status" value="1"/>
</dbReference>
<name>A0AAV2YR68_9STRA</name>
<gene>
    <name evidence="1" type="ORF">N0F65_010285</name>
</gene>
<reference evidence="1" key="2">
    <citation type="journal article" date="2023" name="Microbiol Resour">
        <title>Decontamination and Annotation of the Draft Genome Sequence of the Oomycete Lagenidium giganteum ARSEF 373.</title>
        <authorList>
            <person name="Morgan W.R."/>
            <person name="Tartar A."/>
        </authorList>
    </citation>
    <scope>NUCLEOTIDE SEQUENCE</scope>
    <source>
        <strain evidence="1">ARSEF 373</strain>
    </source>
</reference>
<reference evidence="1" key="1">
    <citation type="submission" date="2022-11" db="EMBL/GenBank/DDBJ databases">
        <authorList>
            <person name="Morgan W.R."/>
            <person name="Tartar A."/>
        </authorList>
    </citation>
    <scope>NUCLEOTIDE SEQUENCE</scope>
    <source>
        <strain evidence="1">ARSEF 373</strain>
    </source>
</reference>
<evidence type="ECO:0008006" key="3">
    <source>
        <dbReference type="Google" id="ProtNLM"/>
    </source>
</evidence>
<comment type="caution">
    <text evidence="1">The sequence shown here is derived from an EMBL/GenBank/DDBJ whole genome shotgun (WGS) entry which is preliminary data.</text>
</comment>
<evidence type="ECO:0000313" key="2">
    <source>
        <dbReference type="Proteomes" id="UP001146120"/>
    </source>
</evidence>
<dbReference type="PANTHER" id="PTHR40866:SF1">
    <property type="entry name" value="BED-TYPE DOMAIN-CONTAINING PROTEIN"/>
    <property type="match status" value="1"/>
</dbReference>
<accession>A0AAV2YR68</accession>
<dbReference type="Proteomes" id="UP001146120">
    <property type="component" value="Unassembled WGS sequence"/>
</dbReference>
<dbReference type="SUPFAM" id="SSF53098">
    <property type="entry name" value="Ribonuclease H-like"/>
    <property type="match status" value="1"/>
</dbReference>
<protein>
    <recommendedName>
        <fullName evidence="3">Transposase</fullName>
    </recommendedName>
</protein>
<dbReference type="EMBL" id="DAKRPA010000190">
    <property type="protein sequence ID" value="DAZ95783.1"/>
    <property type="molecule type" value="Genomic_DNA"/>
</dbReference>
<evidence type="ECO:0000313" key="1">
    <source>
        <dbReference type="EMBL" id="DAZ95783.1"/>
    </source>
</evidence>
<proteinExistence type="predicted"/>
<organism evidence="1 2">
    <name type="scientific">Lagenidium giganteum</name>
    <dbReference type="NCBI Taxonomy" id="4803"/>
    <lineage>
        <taxon>Eukaryota</taxon>
        <taxon>Sar</taxon>
        <taxon>Stramenopiles</taxon>
        <taxon>Oomycota</taxon>
        <taxon>Peronosporomycetes</taxon>
        <taxon>Pythiales</taxon>
        <taxon>Pythiaceae</taxon>
    </lineage>
</organism>
<dbReference type="AlphaFoldDB" id="A0AAV2YR68"/>
<keyword evidence="2" id="KW-1185">Reference proteome</keyword>
<sequence>MCNAVRRLTQATATYSVISASNIPDEVGNNTCEAYNFIDNVTTNIFDWMDWIVARNLPLCEVENQKTRKIVKTKPICVRTLKTAMQHVAKRIGVALADEIGTSFGLMFDGWSNNTMHFVGIFAVFAKSTPSGDSLCQHLLAISPPEDGQTADVHIEYIKTILRVYHKKIAMVQFMVADNCSTNQSIASKLEIPMVGCASHRFNLAVKLYLAEYKDLVNQIQNLMIHLRHHKNASQLAKATNLRYVEFRDAVLTVSDVEDLVPRGNAHRRIKTLADRLKDLDSVCAKLQGEDRTLTEVRLLFDACLAKYPIMPRYLLPAADIMHSPTFESAVVKIQNNGRASELRVCIPGPIGASNQQPL</sequence>
<dbReference type="InterPro" id="IPR012337">
    <property type="entry name" value="RNaseH-like_sf"/>
</dbReference>